<reference evidence="3 4" key="1">
    <citation type="submission" date="2024-09" db="EMBL/GenBank/DDBJ databases">
        <authorList>
            <person name="D'Angelo T."/>
        </authorList>
    </citation>
    <scope>NUCLEOTIDE SEQUENCE [LARGE SCALE GENOMIC DNA]</scope>
    <source>
        <strain evidence="3">SAG AM-320-E07</strain>
    </source>
</reference>
<name>A0ABV6YJ27_UNCEI</name>
<gene>
    <name evidence="3" type="ORF">ACFL6M_01730</name>
</gene>
<evidence type="ECO:0000256" key="1">
    <source>
        <dbReference type="SAM" id="SignalP"/>
    </source>
</evidence>
<evidence type="ECO:0000259" key="2">
    <source>
        <dbReference type="Pfam" id="PF13860"/>
    </source>
</evidence>
<sequence>MQRFKLFWIGLASLLILLVTVQSSGTSEQGAASRANSPNFILRTAVIGSAGSPSASESFQANGTQGQSTPVGVASTDETILSAGFWRYYLGMAAPVAPMFPEILTNALYQNYPNPFNPSTTIRYSVAQTTAVSITVYNAQGRKVRTLVDENQVAGHYRVTWDGKTIRRQPVASGVYFYSLRVGPSRFVKKMLLLK</sequence>
<accession>A0ABV6YJ27</accession>
<keyword evidence="1" id="KW-0732">Signal</keyword>
<dbReference type="InterPro" id="IPR026444">
    <property type="entry name" value="Secre_tail"/>
</dbReference>
<feature type="domain" description="FlgD/Vpr Ig-like" evidence="2">
    <location>
        <begin position="128"/>
        <end position="179"/>
    </location>
</feature>
<evidence type="ECO:0000313" key="3">
    <source>
        <dbReference type="EMBL" id="MFC1572295.1"/>
    </source>
</evidence>
<dbReference type="Pfam" id="PF13860">
    <property type="entry name" value="FlgD_ig"/>
    <property type="match status" value="1"/>
</dbReference>
<protein>
    <submittedName>
        <fullName evidence="3">T9SS type A sorting domain-containing protein</fullName>
    </submittedName>
</protein>
<keyword evidence="4" id="KW-1185">Reference proteome</keyword>
<proteinExistence type="predicted"/>
<evidence type="ECO:0000313" key="4">
    <source>
        <dbReference type="Proteomes" id="UP001593833"/>
    </source>
</evidence>
<organism evidence="3 4">
    <name type="scientific">Eiseniibacteriota bacterium</name>
    <dbReference type="NCBI Taxonomy" id="2212470"/>
    <lineage>
        <taxon>Bacteria</taxon>
        <taxon>Candidatus Eiseniibacteriota</taxon>
    </lineage>
</organism>
<dbReference type="Gene3D" id="2.60.40.4070">
    <property type="match status" value="1"/>
</dbReference>
<dbReference type="InterPro" id="IPR025965">
    <property type="entry name" value="FlgD/Vpr_Ig-like"/>
</dbReference>
<comment type="caution">
    <text evidence="3">The sequence shown here is derived from an EMBL/GenBank/DDBJ whole genome shotgun (WGS) entry which is preliminary data.</text>
</comment>
<dbReference type="EMBL" id="JBHPKH010000010">
    <property type="protein sequence ID" value="MFC1572295.1"/>
    <property type="molecule type" value="Genomic_DNA"/>
</dbReference>
<feature type="signal peptide" evidence="1">
    <location>
        <begin position="1"/>
        <end position="25"/>
    </location>
</feature>
<feature type="chain" id="PRO_5046673107" evidence="1">
    <location>
        <begin position="26"/>
        <end position="195"/>
    </location>
</feature>
<dbReference type="Proteomes" id="UP001593833">
    <property type="component" value="Unassembled WGS sequence"/>
</dbReference>
<dbReference type="NCBIfam" id="TIGR04183">
    <property type="entry name" value="Por_Secre_tail"/>
    <property type="match status" value="1"/>
</dbReference>